<dbReference type="AlphaFoldDB" id="T1JWW9"/>
<name>T1JWW9_TETUR</name>
<proteinExistence type="predicted"/>
<dbReference type="EnsemblMetazoa" id="tetur02g09790.1">
    <property type="protein sequence ID" value="tetur02g09790.1"/>
    <property type="gene ID" value="tetur02g09790"/>
</dbReference>
<sequence length="283" mass="33393">MDFKVLFCSFFMFHLVSFYGNNAIEERWLGVNLRPFVFPLRLPHTIALEYFTTEDVVIRTFPTEVNLFRENAEYTKNMSLELENSCGYSKSMFDEKDVVMLTLVEKDIDNVTSKMVKSIEIDPLSVDFYPHKITTETFKKQVQLKLMDDLTRTCISYYYEHYKVERAKHSQFPLRDLDLERRCASYQSNNCTFVHKEVDYPRVLAETEKLIRAMKYLRLFDISSMECNLGQLHKRVNLEMDNKTASLLPKLTKNHSFIANFIDSKGKLAMSVVIWEYQIIPNQ</sequence>
<keyword evidence="3" id="KW-1185">Reference proteome</keyword>
<dbReference type="KEGG" id="tut:107370809"/>
<dbReference type="HOGENOM" id="CLU_080822_0_0_1"/>
<reference evidence="3" key="1">
    <citation type="submission" date="2011-08" db="EMBL/GenBank/DDBJ databases">
        <authorList>
            <person name="Rombauts S."/>
        </authorList>
    </citation>
    <scope>NUCLEOTIDE SEQUENCE</scope>
    <source>
        <strain evidence="3">London</strain>
    </source>
</reference>
<protein>
    <recommendedName>
        <fullName evidence="4">Vitellogenin domain-containing protein</fullName>
    </recommendedName>
</protein>
<keyword evidence="1" id="KW-0732">Signal</keyword>
<organism evidence="2 3">
    <name type="scientific">Tetranychus urticae</name>
    <name type="common">Two-spotted spider mite</name>
    <dbReference type="NCBI Taxonomy" id="32264"/>
    <lineage>
        <taxon>Eukaryota</taxon>
        <taxon>Metazoa</taxon>
        <taxon>Ecdysozoa</taxon>
        <taxon>Arthropoda</taxon>
        <taxon>Chelicerata</taxon>
        <taxon>Arachnida</taxon>
        <taxon>Acari</taxon>
        <taxon>Acariformes</taxon>
        <taxon>Trombidiformes</taxon>
        <taxon>Prostigmata</taxon>
        <taxon>Eleutherengona</taxon>
        <taxon>Raphignathae</taxon>
        <taxon>Tetranychoidea</taxon>
        <taxon>Tetranychidae</taxon>
        <taxon>Tetranychus</taxon>
    </lineage>
</organism>
<reference evidence="2" key="2">
    <citation type="submission" date="2015-06" db="UniProtKB">
        <authorList>
            <consortium name="EnsemblMetazoa"/>
        </authorList>
    </citation>
    <scope>IDENTIFICATION</scope>
</reference>
<dbReference type="EMBL" id="CAEY01000816">
    <property type="status" value="NOT_ANNOTATED_CDS"/>
    <property type="molecule type" value="Genomic_DNA"/>
</dbReference>
<feature type="chain" id="PRO_5004590786" description="Vitellogenin domain-containing protein" evidence="1">
    <location>
        <begin position="19"/>
        <end position="283"/>
    </location>
</feature>
<evidence type="ECO:0000256" key="1">
    <source>
        <dbReference type="SAM" id="SignalP"/>
    </source>
</evidence>
<dbReference type="Proteomes" id="UP000015104">
    <property type="component" value="Unassembled WGS sequence"/>
</dbReference>
<feature type="signal peptide" evidence="1">
    <location>
        <begin position="1"/>
        <end position="18"/>
    </location>
</feature>
<evidence type="ECO:0000313" key="2">
    <source>
        <dbReference type="EnsemblMetazoa" id="tetur02g09790.1"/>
    </source>
</evidence>
<accession>T1JWW9</accession>
<evidence type="ECO:0008006" key="4">
    <source>
        <dbReference type="Google" id="ProtNLM"/>
    </source>
</evidence>
<evidence type="ECO:0000313" key="3">
    <source>
        <dbReference type="Proteomes" id="UP000015104"/>
    </source>
</evidence>
<gene>
    <name evidence="2" type="primary">107370809</name>
</gene>